<name>A0A8T0HIF6_CERPU</name>
<evidence type="ECO:0000313" key="9">
    <source>
        <dbReference type="Proteomes" id="UP000822688"/>
    </source>
</evidence>
<protein>
    <recommendedName>
        <fullName evidence="5">Elongation factor-like 1</fullName>
    </recommendedName>
</protein>
<dbReference type="SUPFAM" id="SSF54980">
    <property type="entry name" value="EF-G C-terminal domain-like"/>
    <property type="match status" value="2"/>
</dbReference>
<dbReference type="Gene3D" id="3.30.230.10">
    <property type="match status" value="1"/>
</dbReference>
<gene>
    <name evidence="8" type="ORF">KC19_6G082500</name>
</gene>
<dbReference type="Pfam" id="PF00009">
    <property type="entry name" value="GTP_EFTU"/>
    <property type="match status" value="1"/>
</dbReference>
<dbReference type="InterPro" id="IPR020568">
    <property type="entry name" value="Ribosomal_Su5_D2-typ_SF"/>
</dbReference>
<dbReference type="InterPro" id="IPR009000">
    <property type="entry name" value="Transl_B-barrel_sf"/>
</dbReference>
<dbReference type="CDD" id="cd16261">
    <property type="entry name" value="EF2_snRNP_III"/>
    <property type="match status" value="1"/>
</dbReference>
<dbReference type="CDD" id="cd01681">
    <property type="entry name" value="aeEF2_snRNP_like_IV"/>
    <property type="match status" value="1"/>
</dbReference>
<dbReference type="InterPro" id="IPR004161">
    <property type="entry name" value="EFTu-like_2"/>
</dbReference>
<dbReference type="GO" id="GO:1990904">
    <property type="term" value="C:ribonucleoprotein complex"/>
    <property type="evidence" value="ECO:0007669"/>
    <property type="project" value="TreeGrafter"/>
</dbReference>
<evidence type="ECO:0000256" key="6">
    <source>
        <dbReference type="SAM" id="MobiDB-lite"/>
    </source>
</evidence>
<dbReference type="InterPro" id="IPR041095">
    <property type="entry name" value="EFG_II"/>
</dbReference>
<evidence type="ECO:0000259" key="7">
    <source>
        <dbReference type="PROSITE" id="PS51722"/>
    </source>
</evidence>
<dbReference type="InterPro" id="IPR000640">
    <property type="entry name" value="EFG_V-like"/>
</dbReference>
<dbReference type="Gene3D" id="2.40.30.10">
    <property type="entry name" value="Translation factors"/>
    <property type="match status" value="1"/>
</dbReference>
<dbReference type="FunFam" id="3.30.70.240:FF:000006">
    <property type="entry name" value="Elongation factor like GTPase 1"/>
    <property type="match status" value="1"/>
</dbReference>
<dbReference type="SUPFAM" id="SSF50447">
    <property type="entry name" value="Translation proteins"/>
    <property type="match status" value="1"/>
</dbReference>
<dbReference type="Pfam" id="PF03144">
    <property type="entry name" value="GTP_EFTU_D2"/>
    <property type="match status" value="1"/>
</dbReference>
<dbReference type="Pfam" id="PF14492">
    <property type="entry name" value="EFG_III"/>
    <property type="match status" value="1"/>
</dbReference>
<dbReference type="CDD" id="cd01885">
    <property type="entry name" value="EF2"/>
    <property type="match status" value="1"/>
</dbReference>
<dbReference type="InterPro" id="IPR000795">
    <property type="entry name" value="T_Tr_GTP-bd_dom"/>
</dbReference>
<keyword evidence="1" id="KW-0690">Ribosome biogenesis</keyword>
<dbReference type="PANTHER" id="PTHR42908">
    <property type="entry name" value="TRANSLATION ELONGATION FACTOR-RELATED"/>
    <property type="match status" value="1"/>
</dbReference>
<feature type="region of interest" description="Disordered" evidence="6">
    <location>
        <begin position="199"/>
        <end position="220"/>
    </location>
</feature>
<dbReference type="EMBL" id="CM026427">
    <property type="protein sequence ID" value="KAG0569312.1"/>
    <property type="molecule type" value="Genomic_DNA"/>
</dbReference>
<dbReference type="PANTHER" id="PTHR42908:SF3">
    <property type="entry name" value="ELONGATION FACTOR-LIKE GTPASE 1"/>
    <property type="match status" value="1"/>
</dbReference>
<dbReference type="InterPro" id="IPR056752">
    <property type="entry name" value="EFL1"/>
</dbReference>
<dbReference type="PRINTS" id="PR00315">
    <property type="entry name" value="ELONGATNFCT"/>
</dbReference>
<dbReference type="InterPro" id="IPR027417">
    <property type="entry name" value="P-loop_NTPase"/>
</dbReference>
<dbReference type="SUPFAM" id="SSF54211">
    <property type="entry name" value="Ribosomal protein S5 domain 2-like"/>
    <property type="match status" value="1"/>
</dbReference>
<dbReference type="GO" id="GO:0005525">
    <property type="term" value="F:GTP binding"/>
    <property type="evidence" value="ECO:0007669"/>
    <property type="project" value="UniProtKB-KW"/>
</dbReference>
<dbReference type="PROSITE" id="PS51722">
    <property type="entry name" value="G_TR_2"/>
    <property type="match status" value="1"/>
</dbReference>
<accession>A0A8T0HIF6</accession>
<comment type="caution">
    <text evidence="8">The sequence shown here is derived from an EMBL/GenBank/DDBJ whole genome shotgun (WGS) entry which is preliminary data.</text>
</comment>
<evidence type="ECO:0000313" key="8">
    <source>
        <dbReference type="EMBL" id="KAG0569312.1"/>
    </source>
</evidence>
<reference evidence="8 9" key="1">
    <citation type="submission" date="2020-06" db="EMBL/GenBank/DDBJ databases">
        <title>WGS assembly of Ceratodon purpureus strain R40.</title>
        <authorList>
            <person name="Carey S.B."/>
            <person name="Jenkins J."/>
            <person name="Shu S."/>
            <person name="Lovell J.T."/>
            <person name="Sreedasyam A."/>
            <person name="Maumus F."/>
            <person name="Tiley G.P."/>
            <person name="Fernandez-Pozo N."/>
            <person name="Barry K."/>
            <person name="Chen C."/>
            <person name="Wang M."/>
            <person name="Lipzen A."/>
            <person name="Daum C."/>
            <person name="Saski C.A."/>
            <person name="Payton A.C."/>
            <person name="Mcbreen J.C."/>
            <person name="Conrad R.E."/>
            <person name="Kollar L.M."/>
            <person name="Olsson S."/>
            <person name="Huttunen S."/>
            <person name="Landis J.B."/>
            <person name="Wickett N.J."/>
            <person name="Johnson M.G."/>
            <person name="Rensing S.A."/>
            <person name="Grimwood J."/>
            <person name="Schmutz J."/>
            <person name="Mcdaniel S.F."/>
        </authorList>
    </citation>
    <scope>NUCLEOTIDE SEQUENCE [LARGE SCALE GENOMIC DNA]</scope>
    <source>
        <strain evidence="8 9">R40</strain>
    </source>
</reference>
<keyword evidence="2" id="KW-0547">Nucleotide-binding</keyword>
<dbReference type="Gene3D" id="3.30.70.240">
    <property type="match status" value="1"/>
</dbReference>
<dbReference type="Pfam" id="PF25118">
    <property type="entry name" value="EFL1"/>
    <property type="match status" value="1"/>
</dbReference>
<keyword evidence="9" id="KW-1185">Reference proteome</keyword>
<evidence type="ECO:0000256" key="2">
    <source>
        <dbReference type="ARBA" id="ARBA00022741"/>
    </source>
</evidence>
<dbReference type="GO" id="GO:0005829">
    <property type="term" value="C:cytosol"/>
    <property type="evidence" value="ECO:0007669"/>
    <property type="project" value="TreeGrafter"/>
</dbReference>
<dbReference type="SMART" id="SM00838">
    <property type="entry name" value="EFG_C"/>
    <property type="match status" value="1"/>
</dbReference>
<dbReference type="Pfam" id="PF00679">
    <property type="entry name" value="EFG_C"/>
    <property type="match status" value="1"/>
</dbReference>
<dbReference type="Gene3D" id="3.30.70.870">
    <property type="entry name" value="Elongation Factor G (Translational Gtpase), domain 3"/>
    <property type="match status" value="1"/>
</dbReference>
<dbReference type="FunFam" id="3.30.70.870:FF:000002">
    <property type="entry name" value="Translation elongation factor 2"/>
    <property type="match status" value="1"/>
</dbReference>
<dbReference type="GO" id="GO:0042256">
    <property type="term" value="P:cytosolic ribosome assembly"/>
    <property type="evidence" value="ECO:0007669"/>
    <property type="project" value="TreeGrafter"/>
</dbReference>
<feature type="compositionally biased region" description="Acidic residues" evidence="6">
    <location>
        <begin position="204"/>
        <end position="220"/>
    </location>
</feature>
<evidence type="ECO:0000256" key="3">
    <source>
        <dbReference type="ARBA" id="ARBA00022801"/>
    </source>
</evidence>
<dbReference type="Gene3D" id="3.40.50.300">
    <property type="entry name" value="P-loop containing nucleotide triphosphate hydrolases"/>
    <property type="match status" value="1"/>
</dbReference>
<dbReference type="FunFam" id="3.90.1430.10:FF:000002">
    <property type="entry name" value="Elongation factor like GTPase 1"/>
    <property type="match status" value="1"/>
</dbReference>
<dbReference type="CDD" id="cd16268">
    <property type="entry name" value="EF2_II"/>
    <property type="match status" value="1"/>
</dbReference>
<evidence type="ECO:0000256" key="4">
    <source>
        <dbReference type="ARBA" id="ARBA00023134"/>
    </source>
</evidence>
<dbReference type="CDD" id="cd04096">
    <property type="entry name" value="eEF2_snRNP_like_C"/>
    <property type="match status" value="1"/>
</dbReference>
<organism evidence="8 9">
    <name type="scientific">Ceratodon purpureus</name>
    <name type="common">Fire moss</name>
    <name type="synonym">Dicranum purpureum</name>
    <dbReference type="NCBI Taxonomy" id="3225"/>
    <lineage>
        <taxon>Eukaryota</taxon>
        <taxon>Viridiplantae</taxon>
        <taxon>Streptophyta</taxon>
        <taxon>Embryophyta</taxon>
        <taxon>Bryophyta</taxon>
        <taxon>Bryophytina</taxon>
        <taxon>Bryopsida</taxon>
        <taxon>Dicranidae</taxon>
        <taxon>Pseudoditrichales</taxon>
        <taxon>Ditrichaceae</taxon>
        <taxon>Ceratodon</taxon>
    </lineage>
</organism>
<dbReference type="AlphaFoldDB" id="A0A8T0HIF6"/>
<sequence length="1033" mass="112256">MADISEEGKGVVGGEMGKREQENIRNICIVAHVDHGKTTLADHLIAAAAGGVLHAKMAGKLRYLDDREDEQQRGVTMKSSSIALQYKEHMINLIDSPGHVDFCSEVSSGVRLSDGAVVLVDACEGVHIQTHAVLRQAWLERLTPCLVLNKLDRLILELKLTPLEAYNRMKAIIGEVNNIINAFRSEKYLSDVDSILSATPSSEVDGEGDVAPESIDDDDEPDAFAPERGNVAFASAIDGCAFRIDHFADLFAAKLGANAASLKKALWGDYYYNPKTKKIVGKKAAAGKLKPMFVQFVLEPLWQVYETGMQGKDGAEKLGKIIKSMDLKISPRELQHKDPRVVTQTVVASWLPLADTILSMVIDCLPSPITALPERIPRLLPSTFIPSTVDEEIRSKLESVKAAIETCDGSIEAPCVAFVSKMVAVPIETLPRRGPNGEMVNLDMGIGDTDSAQRECFLAFARVFSGVLSVGSKVYVLSALYDPLNPEQGKNVLEARVEALYMMMGRGLEPKSDVSAGNIVAIRGLGQHILKSGTLSTTPICWPFSRMSFQAAPIVRVAIEPSDPTDMGALARGLRLLNRADPFVEVSVSGSGEHVIAAAGEVHLERCIKDLKERFARIELSVSPPLVEFRETADIEGYIAEVDKTTAGQNEFVEKTTPNGRCVVRVHVTRLPGPLVEVLDGNVELLRDIVEGEGKKGILQGNISNEDPVSMLRSNLLAATTKAEGENKKRSDGDRNSWTHKLERIWALGPHRVGPNVLLIPEPGNGGATSRPEGVDDSGLLVRGTAHLSQKLGLTDVVEDASSSTTVEEATDLESEARNLESSVVSGFQLATASGPLCEEPMWGLAFSVEAFVSSKKDGATGADQYGPFSSQVMATVKDACRAAVLAKRPRIVEAQYFCEVVAPAEHLGSVYGVLGKRRARVVKEEMREGTALFIVHAYMPVSESFGFADELRRKTSGSASPQLVQSHWEALLEDPFFVPRTEEEIEEFGDGSSVVQNTARKLIDAVRRRKGLPVEEKLVQFGSKQRTRARKV</sequence>
<dbReference type="GO" id="GO:0003924">
    <property type="term" value="F:GTPase activity"/>
    <property type="evidence" value="ECO:0007669"/>
    <property type="project" value="InterPro"/>
</dbReference>
<keyword evidence="4" id="KW-0342">GTP-binding</keyword>
<dbReference type="InterPro" id="IPR035647">
    <property type="entry name" value="EFG_III/V"/>
</dbReference>
<keyword evidence="3" id="KW-0378">Hydrolase</keyword>
<evidence type="ECO:0000256" key="1">
    <source>
        <dbReference type="ARBA" id="ARBA00022517"/>
    </source>
</evidence>
<dbReference type="Gene3D" id="3.90.1430.10">
    <property type="entry name" value="Yeast translation eEF2 (G' domain)"/>
    <property type="match status" value="1"/>
</dbReference>
<evidence type="ECO:0000256" key="5">
    <source>
        <dbReference type="ARBA" id="ARBA00081809"/>
    </source>
</evidence>
<dbReference type="SUPFAM" id="SSF52540">
    <property type="entry name" value="P-loop containing nucleoside triphosphate hydrolases"/>
    <property type="match status" value="1"/>
</dbReference>
<dbReference type="Proteomes" id="UP000822688">
    <property type="component" value="Chromosome 6"/>
</dbReference>
<proteinExistence type="predicted"/>
<feature type="domain" description="Tr-type G" evidence="7">
    <location>
        <begin position="22"/>
        <end position="203"/>
    </location>
</feature>
<dbReference type="InterPro" id="IPR014721">
    <property type="entry name" value="Ribsml_uS5_D2-typ_fold_subgr"/>
</dbReference>
<dbReference type="GO" id="GO:0043022">
    <property type="term" value="F:ribosome binding"/>
    <property type="evidence" value="ECO:0007669"/>
    <property type="project" value="TreeGrafter"/>
</dbReference>